<accession>A0A938B260</accession>
<protein>
    <submittedName>
        <fullName evidence="2">Uncharacterized protein</fullName>
    </submittedName>
</protein>
<dbReference type="AlphaFoldDB" id="A0A938B260"/>
<name>A0A938B260_UNCTE</name>
<feature type="transmembrane region" description="Helical" evidence="1">
    <location>
        <begin position="12"/>
        <end position="37"/>
    </location>
</feature>
<dbReference type="EMBL" id="VGLS01000178">
    <property type="protein sequence ID" value="MBM3223664.1"/>
    <property type="molecule type" value="Genomic_DNA"/>
</dbReference>
<evidence type="ECO:0000313" key="2">
    <source>
        <dbReference type="EMBL" id="MBM3223664.1"/>
    </source>
</evidence>
<proteinExistence type="predicted"/>
<sequence length="184" mass="19115">MKSIRHGTTTHVVWGAPLLVVLGILTSGCGQNALLFYEGTKVGFSAEYKPDSSQPLSTSLGYKRRIAAIVPPQEAASQQQQSASTPSGEALSLVSIFKVTAEGTGGLAITNHFASGMAAREMTSTPQATRALAALFAPATIREVEPSIQARREALAEPPAQLAAHDGQTRQASVSPACMGITAP</sequence>
<comment type="caution">
    <text evidence="2">The sequence shown here is derived from an EMBL/GenBank/DDBJ whole genome shotgun (WGS) entry which is preliminary data.</text>
</comment>
<dbReference type="PROSITE" id="PS51257">
    <property type="entry name" value="PROKAR_LIPOPROTEIN"/>
    <property type="match status" value="1"/>
</dbReference>
<evidence type="ECO:0000256" key="1">
    <source>
        <dbReference type="SAM" id="Phobius"/>
    </source>
</evidence>
<organism evidence="2 3">
    <name type="scientific">Tectimicrobiota bacterium</name>
    <dbReference type="NCBI Taxonomy" id="2528274"/>
    <lineage>
        <taxon>Bacteria</taxon>
        <taxon>Pseudomonadati</taxon>
        <taxon>Nitrospinota/Tectimicrobiota group</taxon>
        <taxon>Candidatus Tectimicrobiota</taxon>
    </lineage>
</organism>
<reference evidence="2" key="1">
    <citation type="submission" date="2019-03" db="EMBL/GenBank/DDBJ databases">
        <title>Lake Tanganyika Metagenome-Assembled Genomes (MAGs).</title>
        <authorList>
            <person name="Tran P."/>
        </authorList>
    </citation>
    <scope>NUCLEOTIDE SEQUENCE</scope>
    <source>
        <strain evidence="2">K_DeepCast_65m_m2_066</strain>
    </source>
</reference>
<evidence type="ECO:0000313" key="3">
    <source>
        <dbReference type="Proteomes" id="UP000712673"/>
    </source>
</evidence>
<keyword evidence="1" id="KW-0812">Transmembrane</keyword>
<gene>
    <name evidence="2" type="ORF">FJZ47_07690</name>
</gene>
<keyword evidence="1" id="KW-0472">Membrane</keyword>
<keyword evidence="1" id="KW-1133">Transmembrane helix</keyword>
<dbReference type="Proteomes" id="UP000712673">
    <property type="component" value="Unassembled WGS sequence"/>
</dbReference>